<accession>A0A8H3X699</accession>
<dbReference type="Proteomes" id="UP000439903">
    <property type="component" value="Unassembled WGS sequence"/>
</dbReference>
<keyword evidence="2" id="KW-1185">Reference proteome</keyword>
<gene>
    <name evidence="1" type="ORF">F8M41_008621</name>
</gene>
<protein>
    <recommendedName>
        <fullName evidence="3">RNI-like protein</fullName>
    </recommendedName>
</protein>
<proteinExistence type="predicted"/>
<dbReference type="EMBL" id="WTPW01001908">
    <property type="protein sequence ID" value="KAF0408069.1"/>
    <property type="molecule type" value="Genomic_DNA"/>
</dbReference>
<dbReference type="Gene3D" id="3.80.10.10">
    <property type="entry name" value="Ribonuclease Inhibitor"/>
    <property type="match status" value="1"/>
</dbReference>
<name>A0A8H3X699_GIGMA</name>
<evidence type="ECO:0000313" key="1">
    <source>
        <dbReference type="EMBL" id="KAF0408069.1"/>
    </source>
</evidence>
<reference evidence="1 2" key="1">
    <citation type="journal article" date="2019" name="Environ. Microbiol.">
        <title>At the nexus of three kingdoms: the genome of the mycorrhizal fungus Gigaspora margarita provides insights into plant, endobacterial and fungal interactions.</title>
        <authorList>
            <person name="Venice F."/>
            <person name="Ghignone S."/>
            <person name="Salvioli di Fossalunga A."/>
            <person name="Amselem J."/>
            <person name="Novero M."/>
            <person name="Xianan X."/>
            <person name="Sedzielewska Toro K."/>
            <person name="Morin E."/>
            <person name="Lipzen A."/>
            <person name="Grigoriev I.V."/>
            <person name="Henrissat B."/>
            <person name="Martin F.M."/>
            <person name="Bonfante P."/>
        </authorList>
    </citation>
    <scope>NUCLEOTIDE SEQUENCE [LARGE SCALE GENOMIC DNA]</scope>
    <source>
        <strain evidence="1 2">BEG34</strain>
    </source>
</reference>
<sequence>MSIPILWQDPFSFKRGGFSYISRYFSSLGEDKKSALKECLEKEKCQINMEFSKTLFEYTRFLKVLDLYNIDKKIRKLFDAKSKRYTPVASMNFVINLLFKLFIENGATLDKLVVYLPNSLKLKPEIFYLLEQNMQFISRLQYLSLGIVAFSNIESATTLLRTLAKYATKIRALKLAYSSYKTRLFYADIIQVIKSQEQLRQINIDGQNKSSEFHGIILALESQKNSLEEVRIEYCNWSTEFEILKNCKNLDTFRIWDCDMKFLKVLNYKISTLEIVGPCHDVSTIIQILEMSGLMLKRLKLCSTLKVDEETSILVLEALKSFCPNITYLNFGYIEFSTQLIEVIDNLQKLQFLTLCLKWENIDETKEELEVRIIHLAEILPLTLQYFEFWGDFQVLSCMDIFLNHCTAPLKTLSIFCLCDKKIVKALIEFSKRNRALNCVGLFYYYFDLERNFRREVEKYVRLEPSAYTKVKC</sequence>
<dbReference type="AlphaFoldDB" id="A0A8H3X699"/>
<evidence type="ECO:0008006" key="3">
    <source>
        <dbReference type="Google" id="ProtNLM"/>
    </source>
</evidence>
<dbReference type="SUPFAM" id="SSF52047">
    <property type="entry name" value="RNI-like"/>
    <property type="match status" value="1"/>
</dbReference>
<evidence type="ECO:0000313" key="2">
    <source>
        <dbReference type="Proteomes" id="UP000439903"/>
    </source>
</evidence>
<comment type="caution">
    <text evidence="1">The sequence shown here is derived from an EMBL/GenBank/DDBJ whole genome shotgun (WGS) entry which is preliminary data.</text>
</comment>
<organism evidence="1 2">
    <name type="scientific">Gigaspora margarita</name>
    <dbReference type="NCBI Taxonomy" id="4874"/>
    <lineage>
        <taxon>Eukaryota</taxon>
        <taxon>Fungi</taxon>
        <taxon>Fungi incertae sedis</taxon>
        <taxon>Mucoromycota</taxon>
        <taxon>Glomeromycotina</taxon>
        <taxon>Glomeromycetes</taxon>
        <taxon>Diversisporales</taxon>
        <taxon>Gigasporaceae</taxon>
        <taxon>Gigaspora</taxon>
    </lineage>
</organism>
<dbReference type="InterPro" id="IPR032675">
    <property type="entry name" value="LRR_dom_sf"/>
</dbReference>
<dbReference type="OrthoDB" id="10362581at2759"/>